<evidence type="ECO:0000313" key="2">
    <source>
        <dbReference type="EMBL" id="KAK8874461.1"/>
    </source>
</evidence>
<sequence>MEPRDDDVPPPPYSETDIYSNASARSPTAPRSGSNANADDASIAASSSHSNIIYTPPETPRESHYNFSGGDDLATSSSAQAYFESRPVTSSPSAGLEVVHILAYQENATPADFPYPGWATSHQTTEQDWHTFVNYLIPDYSLSVNAQVLDRKLHAEDHDRPTSETGREIEEAQVNQIKPSVDDAPRRRSFDETLSTVIEWNEGFFGPRGVAIRLDPPSSSPRVPGGWNRSFDSANAAQHSPQERSLPQQQQAGAAPGGFGGLFGSSRFNMEANGNGLRFGPISINGDRVSIGRSFHADSNGVRWGDQAANDQTRAPTLGHRGGFGDSTEGFDHGHSPDTGFGRGRGRGRGRGHQHGGRRGRSSSASSSSSDDSVSSSDSDSSLGSLPDWDDLKDSQIPVVKQSVSQWVQNSGHPVSKAEFKRVKAEIKAAKSSKSAKGTVDAAQKDEVKRLLAQWKDVKKSQKAVRKLARKEKKAEKKNKKKERGIDAGPSESAAGEEHTPRPPVQPEPLGLAASACQVYQGSYRDSLDLTPALPITDPHIAGYITKDLCTTMDSRTMDLRLMGRAHLASGREGLAVQVFSAAWGSLVVQ</sequence>
<feature type="compositionally biased region" description="Basic residues" evidence="1">
    <location>
        <begin position="462"/>
        <end position="483"/>
    </location>
</feature>
<feature type="compositionally biased region" description="Basic residues" evidence="1">
    <location>
        <begin position="344"/>
        <end position="361"/>
    </location>
</feature>
<gene>
    <name evidence="2" type="ORF">PGQ11_004975</name>
</gene>
<feature type="region of interest" description="Disordered" evidence="1">
    <location>
        <begin position="462"/>
        <end position="509"/>
    </location>
</feature>
<feature type="compositionally biased region" description="Polar residues" evidence="1">
    <location>
        <begin position="230"/>
        <end position="245"/>
    </location>
</feature>
<dbReference type="Proteomes" id="UP001390339">
    <property type="component" value="Unassembled WGS sequence"/>
</dbReference>
<feature type="compositionally biased region" description="Polar residues" evidence="1">
    <location>
        <begin position="17"/>
        <end position="33"/>
    </location>
</feature>
<organism evidence="2 3">
    <name type="scientific">Apiospora arundinis</name>
    <dbReference type="NCBI Taxonomy" id="335852"/>
    <lineage>
        <taxon>Eukaryota</taxon>
        <taxon>Fungi</taxon>
        <taxon>Dikarya</taxon>
        <taxon>Ascomycota</taxon>
        <taxon>Pezizomycotina</taxon>
        <taxon>Sordariomycetes</taxon>
        <taxon>Xylariomycetidae</taxon>
        <taxon>Amphisphaeriales</taxon>
        <taxon>Apiosporaceae</taxon>
        <taxon>Apiospora</taxon>
    </lineage>
</organism>
<dbReference type="EMBL" id="JAPCWZ010000003">
    <property type="protein sequence ID" value="KAK8874461.1"/>
    <property type="molecule type" value="Genomic_DNA"/>
</dbReference>
<feature type="region of interest" description="Disordered" evidence="1">
    <location>
        <begin position="299"/>
        <end position="391"/>
    </location>
</feature>
<feature type="region of interest" description="Disordered" evidence="1">
    <location>
        <begin position="1"/>
        <end position="71"/>
    </location>
</feature>
<evidence type="ECO:0000313" key="3">
    <source>
        <dbReference type="Proteomes" id="UP001390339"/>
    </source>
</evidence>
<accession>A0ABR2J9S6</accession>
<reference evidence="2 3" key="1">
    <citation type="journal article" date="2024" name="IMA Fungus">
        <title>Apiospora arundinis, a panoply of carbohydrate-active enzymes and secondary metabolites.</title>
        <authorList>
            <person name="Sorensen T."/>
            <person name="Petersen C."/>
            <person name="Muurmann A.T."/>
            <person name="Christiansen J.V."/>
            <person name="Brundto M.L."/>
            <person name="Overgaard C.K."/>
            <person name="Boysen A.T."/>
            <person name="Wollenberg R.D."/>
            <person name="Larsen T.O."/>
            <person name="Sorensen J.L."/>
            <person name="Nielsen K.L."/>
            <person name="Sondergaard T.E."/>
        </authorList>
    </citation>
    <scope>NUCLEOTIDE SEQUENCE [LARGE SCALE GENOMIC DNA]</scope>
    <source>
        <strain evidence="2 3">AAU 773</strain>
    </source>
</reference>
<name>A0ABR2J9S6_9PEZI</name>
<feature type="compositionally biased region" description="Low complexity" evidence="1">
    <location>
        <begin position="362"/>
        <end position="385"/>
    </location>
</feature>
<feature type="region of interest" description="Disordered" evidence="1">
    <location>
        <begin position="215"/>
        <end position="260"/>
    </location>
</feature>
<protein>
    <submittedName>
        <fullName evidence="2">Uncharacterized protein</fullName>
    </submittedName>
</protein>
<keyword evidence="3" id="KW-1185">Reference proteome</keyword>
<proteinExistence type="predicted"/>
<comment type="caution">
    <text evidence="2">The sequence shown here is derived from an EMBL/GenBank/DDBJ whole genome shotgun (WGS) entry which is preliminary data.</text>
</comment>
<evidence type="ECO:0000256" key="1">
    <source>
        <dbReference type="SAM" id="MobiDB-lite"/>
    </source>
</evidence>
<feature type="compositionally biased region" description="Low complexity" evidence="1">
    <location>
        <begin position="34"/>
        <end position="53"/>
    </location>
</feature>